<comment type="cofactor">
    <cofactor evidence="1 6">
        <name>FAD</name>
        <dbReference type="ChEBI" id="CHEBI:57692"/>
    </cofactor>
</comment>
<dbReference type="PANTHER" id="PTHR12645">
    <property type="entry name" value="ALR/ERV"/>
    <property type="match status" value="1"/>
</dbReference>
<keyword evidence="2 6" id="KW-0285">Flavoprotein</keyword>
<dbReference type="GO" id="GO:0016971">
    <property type="term" value="F:flavin-dependent sulfhydryl oxidase activity"/>
    <property type="evidence" value="ECO:0007669"/>
    <property type="project" value="InterPro"/>
</dbReference>
<protein>
    <recommendedName>
        <fullName evidence="6">Sulfhydryl oxidase</fullName>
        <ecNumber evidence="6">1.8.3.2</ecNumber>
    </recommendedName>
</protein>
<dbReference type="EMBL" id="HBEJ01002443">
    <property type="protein sequence ID" value="CAD8361471.1"/>
    <property type="molecule type" value="Transcribed_RNA"/>
</dbReference>
<dbReference type="GO" id="GO:0050660">
    <property type="term" value="F:flavin adenine dinucleotide binding"/>
    <property type="evidence" value="ECO:0007669"/>
    <property type="project" value="TreeGrafter"/>
</dbReference>
<reference evidence="9" key="1">
    <citation type="submission" date="2021-01" db="EMBL/GenBank/DDBJ databases">
        <authorList>
            <person name="Corre E."/>
            <person name="Pelletier E."/>
            <person name="Niang G."/>
            <person name="Scheremetjew M."/>
            <person name="Finn R."/>
            <person name="Kale V."/>
            <person name="Holt S."/>
            <person name="Cochrane G."/>
            <person name="Meng A."/>
            <person name="Brown T."/>
            <person name="Cohen L."/>
        </authorList>
    </citation>
    <scope>NUCLEOTIDE SEQUENCE</scope>
    <source>
        <strain evidence="9">CCMP3303</strain>
    </source>
</reference>
<keyword evidence="5" id="KW-1015">Disulfide bond</keyword>
<dbReference type="PANTHER" id="PTHR12645:SF0">
    <property type="entry name" value="FAD-LINKED SULFHYDRYL OXIDASE ALR"/>
    <property type="match status" value="1"/>
</dbReference>
<evidence type="ECO:0000256" key="6">
    <source>
        <dbReference type="RuleBase" id="RU371123"/>
    </source>
</evidence>
<evidence type="ECO:0000256" key="2">
    <source>
        <dbReference type="ARBA" id="ARBA00022630"/>
    </source>
</evidence>
<dbReference type="InterPro" id="IPR039799">
    <property type="entry name" value="ALR/ERV"/>
</dbReference>
<comment type="catalytic activity">
    <reaction evidence="6">
        <text>2 R'C(R)SH + O2 = R'C(R)S-S(R)CR' + H2O2</text>
        <dbReference type="Rhea" id="RHEA:17357"/>
        <dbReference type="ChEBI" id="CHEBI:15379"/>
        <dbReference type="ChEBI" id="CHEBI:16240"/>
        <dbReference type="ChEBI" id="CHEBI:16520"/>
        <dbReference type="ChEBI" id="CHEBI:17412"/>
        <dbReference type="EC" id="1.8.3.2"/>
    </reaction>
</comment>
<dbReference type="SUPFAM" id="SSF69000">
    <property type="entry name" value="FAD-dependent thiol oxidase"/>
    <property type="match status" value="1"/>
</dbReference>
<keyword evidence="4 6" id="KW-0560">Oxidoreductase</keyword>
<dbReference type="AlphaFoldDB" id="A0A7S0AES4"/>
<feature type="compositionally biased region" description="Gly residues" evidence="7">
    <location>
        <begin position="68"/>
        <end position="78"/>
    </location>
</feature>
<dbReference type="PROSITE" id="PS51324">
    <property type="entry name" value="ERV_ALR"/>
    <property type="match status" value="1"/>
</dbReference>
<sequence>MRDPSGAAAGDDGMSRSGGLPSSLAAMMKEMDDCDRPACEDTVSALTAALGRVKTKKESAVAPSAKSSGGGGGGGGGSAPPPACPPTSGLLGKSSWNLIHSMAAWYPDNPSREDERMMTQFMNAFARFYPCTYCATDFQNNLAKSPVKARSREDLCMWLCEQHNLVNEKLGKGLFNCDMKTLDERWRKSSDPRCES</sequence>
<proteinExistence type="predicted"/>
<evidence type="ECO:0000256" key="3">
    <source>
        <dbReference type="ARBA" id="ARBA00022827"/>
    </source>
</evidence>
<dbReference type="InterPro" id="IPR017905">
    <property type="entry name" value="ERV/ALR_sulphydryl_oxidase"/>
</dbReference>
<feature type="region of interest" description="Disordered" evidence="7">
    <location>
        <begin position="54"/>
        <end position="87"/>
    </location>
</feature>
<accession>A0A7S0AES4</accession>
<dbReference type="EC" id="1.8.3.2" evidence="6"/>
<feature type="region of interest" description="Disordered" evidence="7">
    <location>
        <begin position="1"/>
        <end position="29"/>
    </location>
</feature>
<dbReference type="GO" id="GO:0005739">
    <property type="term" value="C:mitochondrion"/>
    <property type="evidence" value="ECO:0007669"/>
    <property type="project" value="TreeGrafter"/>
</dbReference>
<evidence type="ECO:0000256" key="4">
    <source>
        <dbReference type="ARBA" id="ARBA00023002"/>
    </source>
</evidence>
<feature type="domain" description="ERV/ALR sulfhydryl oxidase" evidence="8">
    <location>
        <begin position="84"/>
        <end position="186"/>
    </location>
</feature>
<evidence type="ECO:0000256" key="1">
    <source>
        <dbReference type="ARBA" id="ARBA00001974"/>
    </source>
</evidence>
<dbReference type="InterPro" id="IPR036774">
    <property type="entry name" value="ERV/ALR_sulphydryl_oxid_sf"/>
</dbReference>
<evidence type="ECO:0000313" key="9">
    <source>
        <dbReference type="EMBL" id="CAD8361471.1"/>
    </source>
</evidence>
<organism evidence="9">
    <name type="scientific">Minutocellus polymorphus</name>
    <dbReference type="NCBI Taxonomy" id="265543"/>
    <lineage>
        <taxon>Eukaryota</taxon>
        <taxon>Sar</taxon>
        <taxon>Stramenopiles</taxon>
        <taxon>Ochrophyta</taxon>
        <taxon>Bacillariophyta</taxon>
        <taxon>Mediophyceae</taxon>
        <taxon>Cymatosirophycidae</taxon>
        <taxon>Cymatosirales</taxon>
        <taxon>Cymatosiraceae</taxon>
        <taxon>Minutocellus</taxon>
    </lineage>
</organism>
<gene>
    <name evidence="9" type="ORF">MPOL1434_LOCUS1444</name>
</gene>
<name>A0A7S0AES4_9STRA</name>
<dbReference type="Gene3D" id="1.20.120.310">
    <property type="entry name" value="ERV/ALR sulfhydryl oxidase domain"/>
    <property type="match status" value="1"/>
</dbReference>
<evidence type="ECO:0000256" key="5">
    <source>
        <dbReference type="ARBA" id="ARBA00023157"/>
    </source>
</evidence>
<dbReference type="Pfam" id="PF04777">
    <property type="entry name" value="Evr1_Alr"/>
    <property type="match status" value="1"/>
</dbReference>
<evidence type="ECO:0000259" key="8">
    <source>
        <dbReference type="PROSITE" id="PS51324"/>
    </source>
</evidence>
<keyword evidence="3 6" id="KW-0274">FAD</keyword>
<evidence type="ECO:0000256" key="7">
    <source>
        <dbReference type="SAM" id="MobiDB-lite"/>
    </source>
</evidence>